<dbReference type="EMBL" id="SNYW01000006">
    <property type="protein sequence ID" value="TDQ83828.1"/>
    <property type="molecule type" value="Genomic_DNA"/>
</dbReference>
<name>A0A4R6X066_9PROT</name>
<dbReference type="RefSeq" id="WP_166644943.1">
    <property type="nucleotide sequence ID" value="NZ_SNYW01000006.1"/>
</dbReference>
<protein>
    <submittedName>
        <fullName evidence="1">PAS domain-containing protein</fullName>
    </submittedName>
</protein>
<proteinExistence type="predicted"/>
<dbReference type="Proteomes" id="UP000295783">
    <property type="component" value="Unassembled WGS sequence"/>
</dbReference>
<sequence length="155" mass="17679">MENWRETCHPDVLAVLRYWEEKRGDRAMPARGDIDPAEIRRYLPHITLVDVVDDPRRYVYRLVGTQEVELRGYDPTGRAVGDAYFASSAEAALANYDEVCRIRAPLYVADPFQVVDRYVGEEDLFLPLSSDGERVTMILVFSIATDLHQAPPFGM</sequence>
<dbReference type="InterPro" id="IPR009922">
    <property type="entry name" value="DUF1457"/>
</dbReference>
<evidence type="ECO:0000313" key="2">
    <source>
        <dbReference type="Proteomes" id="UP000295783"/>
    </source>
</evidence>
<evidence type="ECO:0000313" key="1">
    <source>
        <dbReference type="EMBL" id="TDQ83828.1"/>
    </source>
</evidence>
<reference evidence="1 2" key="1">
    <citation type="submission" date="2019-03" db="EMBL/GenBank/DDBJ databases">
        <title>Genomic Encyclopedia of Type Strains, Phase III (KMG-III): the genomes of soil and plant-associated and newly described type strains.</title>
        <authorList>
            <person name="Whitman W."/>
        </authorList>
    </citation>
    <scope>NUCLEOTIDE SEQUENCE [LARGE SCALE GENOMIC DNA]</scope>
    <source>
        <strain evidence="1 2">CGMCC 1.7660</strain>
    </source>
</reference>
<organism evidence="1 2">
    <name type="scientific">Dongia mobilis</name>
    <dbReference type="NCBI Taxonomy" id="578943"/>
    <lineage>
        <taxon>Bacteria</taxon>
        <taxon>Pseudomonadati</taxon>
        <taxon>Pseudomonadota</taxon>
        <taxon>Alphaproteobacteria</taxon>
        <taxon>Rhodospirillales</taxon>
        <taxon>Dongiaceae</taxon>
        <taxon>Dongia</taxon>
    </lineage>
</organism>
<keyword evidence="2" id="KW-1185">Reference proteome</keyword>
<accession>A0A4R6X066</accession>
<dbReference type="AlphaFoldDB" id="A0A4R6X066"/>
<gene>
    <name evidence="1" type="ORF">A8950_0371</name>
</gene>
<dbReference type="Pfam" id="PF07310">
    <property type="entry name" value="PAS_5"/>
    <property type="match status" value="1"/>
</dbReference>
<comment type="caution">
    <text evidence="1">The sequence shown here is derived from an EMBL/GenBank/DDBJ whole genome shotgun (WGS) entry which is preliminary data.</text>
</comment>